<name>A0A3Q0JI22_DIACI</name>
<evidence type="ECO:0000313" key="2">
    <source>
        <dbReference type="RefSeq" id="XP_026688057.1"/>
    </source>
</evidence>
<dbReference type="InterPro" id="IPR011989">
    <property type="entry name" value="ARM-like"/>
</dbReference>
<dbReference type="PaxDb" id="121845-A0A3Q0JI22"/>
<dbReference type="Gene3D" id="1.25.10.10">
    <property type="entry name" value="Leucine-rich Repeat Variant"/>
    <property type="match status" value="1"/>
</dbReference>
<organism evidence="1 2">
    <name type="scientific">Diaphorina citri</name>
    <name type="common">Asian citrus psyllid</name>
    <dbReference type="NCBI Taxonomy" id="121845"/>
    <lineage>
        <taxon>Eukaryota</taxon>
        <taxon>Metazoa</taxon>
        <taxon>Ecdysozoa</taxon>
        <taxon>Arthropoda</taxon>
        <taxon>Hexapoda</taxon>
        <taxon>Insecta</taxon>
        <taxon>Pterygota</taxon>
        <taxon>Neoptera</taxon>
        <taxon>Paraneoptera</taxon>
        <taxon>Hemiptera</taxon>
        <taxon>Sternorrhyncha</taxon>
        <taxon>Psylloidea</taxon>
        <taxon>Psyllidae</taxon>
        <taxon>Diaphorininae</taxon>
        <taxon>Diaphorina</taxon>
    </lineage>
</organism>
<dbReference type="STRING" id="121845.A0A3Q0JI22"/>
<protein>
    <submittedName>
        <fullName evidence="2">Uncharacterized protein LOC113472487</fullName>
    </submittedName>
</protein>
<feature type="non-terminal residue" evidence="2">
    <location>
        <position position="490"/>
    </location>
</feature>
<proteinExistence type="predicted"/>
<dbReference type="RefSeq" id="XP_026688057.1">
    <property type="nucleotide sequence ID" value="XM_026832256.1"/>
</dbReference>
<dbReference type="GeneID" id="113472487"/>
<evidence type="ECO:0000313" key="1">
    <source>
        <dbReference type="Proteomes" id="UP000079169"/>
    </source>
</evidence>
<dbReference type="InterPro" id="IPR016024">
    <property type="entry name" value="ARM-type_fold"/>
</dbReference>
<sequence length="490" mass="54832">IAIENYSRTSPSADPVEDAKKKNELDACLILLLKICLNLMHGVHDLQYTAYSNLFSSARNNNHSKDVNLSSTARPNRGPKLGTKRLGSVWKYTSVEQADPVKTPPPDDNQIENTEQSILDVLSSVHALSVLNILHNSITLYKRVIGSRQQCTPSNRWRHCSYHCLQILAARVLLFMVENSSVQDQLSQEPQLKILCAALDSTHDPQLLVLVLQIVATLSLSPHHHRNLVDHGLPDVLSQLLLPSDEWYYTNHSTKYAKYVKHHAARTLVYLGFQHRVNLKFSIYDILQEDAPPATPLMESAEDDYITQTSASPPLVVAPDSKNMLGVCIENAVVAVLKAIEVIYTDTDASTLRKRRKVNLTLDCSGWSSDPNTGAGDTLDLAQRHSFSRTFHRPSTSIHGRGDSISSASGLGLEPAMQAMQFAFSHILKPAQSRDSILSLLEEWLRISKIELNRNANVCRELRDFFNKITPCGAPYQQWCAELRQEFPVL</sequence>
<keyword evidence="1" id="KW-1185">Reference proteome</keyword>
<gene>
    <name evidence="2" type="primary">LOC113472487</name>
</gene>
<dbReference type="Proteomes" id="UP000079169">
    <property type="component" value="Unplaced"/>
</dbReference>
<dbReference type="SUPFAM" id="SSF48371">
    <property type="entry name" value="ARM repeat"/>
    <property type="match status" value="1"/>
</dbReference>
<accession>A0A3Q0JI22</accession>
<dbReference type="KEGG" id="dci:113472487"/>
<feature type="non-terminal residue" evidence="2">
    <location>
        <position position="1"/>
    </location>
</feature>
<reference evidence="2" key="1">
    <citation type="submission" date="2025-08" db="UniProtKB">
        <authorList>
            <consortium name="RefSeq"/>
        </authorList>
    </citation>
    <scope>IDENTIFICATION</scope>
</reference>
<dbReference type="AlphaFoldDB" id="A0A3Q0JI22"/>